<comment type="function">
    <text evidence="9">Catalyzes the oxidation of 5,10-methylenetetrahydrofolate to 5,10-methenyltetrahydrofolate and then the hydrolysis of 5,10-methenyltetrahydrofolate to 10-formyltetrahydrofolate.</text>
</comment>
<dbReference type="GO" id="GO:0004488">
    <property type="term" value="F:methylenetetrahydrofolate dehydrogenase (NADP+) activity"/>
    <property type="evidence" value="ECO:0007669"/>
    <property type="project" value="UniProtKB-UniRule"/>
</dbReference>
<evidence type="ECO:0000256" key="9">
    <source>
        <dbReference type="HAMAP-Rule" id="MF_01576"/>
    </source>
</evidence>
<feature type="binding site" evidence="9">
    <location>
        <begin position="157"/>
        <end position="159"/>
    </location>
    <ligand>
        <name>NADP(+)</name>
        <dbReference type="ChEBI" id="CHEBI:58349"/>
    </ligand>
</feature>
<evidence type="ECO:0000313" key="13">
    <source>
        <dbReference type="Proteomes" id="UP000808388"/>
    </source>
</evidence>
<dbReference type="InterPro" id="IPR000672">
    <property type="entry name" value="THF_DH/CycHdrlase"/>
</dbReference>
<dbReference type="SUPFAM" id="SSF53223">
    <property type="entry name" value="Aminoacid dehydrogenase-like, N-terminal domain"/>
    <property type="match status" value="1"/>
</dbReference>
<sequence length="272" mass="29752">MNLIDGKALAEKIGEEVKTRVAGHNLSLGIISIGQDLVSQKFIEQKKKKGQELGIEVRTYQIPEGTSKHVRRAITDLIKKTDRDGYIIQLPLPEGLNTQYILNSIPEMKDVDCLNQKNVGAFAVGRSPILPPVIAAIDTILKSRQIELEGKEIAVVGAGRLVGRPIIHWLTNSDLPFSVYTYHSSEQALNLKDADIIFTGTGRPNLIHAEMVKDGTILFDCGISIEEGNLSGDVDRKSMEGKDGWLTPVPGGIGPLTVMHVFKNLTILKGLQ</sequence>
<evidence type="ECO:0000256" key="7">
    <source>
        <dbReference type="ARBA" id="ARBA00023167"/>
    </source>
</evidence>
<evidence type="ECO:0000256" key="6">
    <source>
        <dbReference type="ARBA" id="ARBA00023002"/>
    </source>
</evidence>
<dbReference type="InterPro" id="IPR046346">
    <property type="entry name" value="Aminoacid_DH-like_N_sf"/>
</dbReference>
<feature type="domain" description="Tetrahydrofolate dehydrogenase/cyclohydrolase NAD(P)-binding" evidence="11">
    <location>
        <begin position="135"/>
        <end position="266"/>
    </location>
</feature>
<evidence type="ECO:0000256" key="3">
    <source>
        <dbReference type="ARBA" id="ARBA00022755"/>
    </source>
</evidence>
<dbReference type="InterPro" id="IPR020631">
    <property type="entry name" value="THF_DH/CycHdrlase_NAD-bd_dom"/>
</dbReference>
<evidence type="ECO:0000256" key="2">
    <source>
        <dbReference type="ARBA" id="ARBA00022563"/>
    </source>
</evidence>
<keyword evidence="6 9" id="KW-0560">Oxidoreductase</keyword>
<evidence type="ECO:0000259" key="10">
    <source>
        <dbReference type="Pfam" id="PF00763"/>
    </source>
</evidence>
<dbReference type="GO" id="GO:0005829">
    <property type="term" value="C:cytosol"/>
    <property type="evidence" value="ECO:0007669"/>
    <property type="project" value="TreeGrafter"/>
</dbReference>
<dbReference type="AlphaFoldDB" id="A0A9D6QYU0"/>
<dbReference type="EC" id="1.5.1.5" evidence="9"/>
<comment type="catalytic activity">
    <reaction evidence="9">
        <text>(6R)-5,10-methenyltetrahydrofolate + H2O = (6R)-10-formyltetrahydrofolate + H(+)</text>
        <dbReference type="Rhea" id="RHEA:23700"/>
        <dbReference type="ChEBI" id="CHEBI:15377"/>
        <dbReference type="ChEBI" id="CHEBI:15378"/>
        <dbReference type="ChEBI" id="CHEBI:57455"/>
        <dbReference type="ChEBI" id="CHEBI:195366"/>
        <dbReference type="EC" id="3.5.4.9"/>
    </reaction>
</comment>
<dbReference type="GO" id="GO:0000105">
    <property type="term" value="P:L-histidine biosynthetic process"/>
    <property type="evidence" value="ECO:0007669"/>
    <property type="project" value="UniProtKB-KW"/>
</dbReference>
<dbReference type="EMBL" id="JACQCQ010000012">
    <property type="protein sequence ID" value="MBI3627746.1"/>
    <property type="molecule type" value="Genomic_DNA"/>
</dbReference>
<evidence type="ECO:0000256" key="4">
    <source>
        <dbReference type="ARBA" id="ARBA00022801"/>
    </source>
</evidence>
<evidence type="ECO:0000259" key="11">
    <source>
        <dbReference type="Pfam" id="PF02882"/>
    </source>
</evidence>
<feature type="domain" description="Tetrahydrofolate dehydrogenase/cyclohydrolase catalytic" evidence="10">
    <location>
        <begin position="4"/>
        <end position="112"/>
    </location>
</feature>
<comment type="subunit">
    <text evidence="9">Homodimer.</text>
</comment>
<keyword evidence="2 9" id="KW-0554">One-carbon metabolism</keyword>
<evidence type="ECO:0000256" key="5">
    <source>
        <dbReference type="ARBA" id="ARBA00022857"/>
    </source>
</evidence>
<keyword evidence="9" id="KW-0028">Amino-acid biosynthesis</keyword>
<dbReference type="GO" id="GO:0004477">
    <property type="term" value="F:methenyltetrahydrofolate cyclohydrolase activity"/>
    <property type="evidence" value="ECO:0007669"/>
    <property type="project" value="UniProtKB-UniRule"/>
</dbReference>
<dbReference type="GO" id="GO:0009086">
    <property type="term" value="P:methionine biosynthetic process"/>
    <property type="evidence" value="ECO:0007669"/>
    <property type="project" value="UniProtKB-KW"/>
</dbReference>
<keyword evidence="5 9" id="KW-0521">NADP</keyword>
<keyword evidence="3 9" id="KW-0658">Purine biosynthesis</keyword>
<dbReference type="HAMAP" id="MF_01576">
    <property type="entry name" value="THF_DHG_CYH"/>
    <property type="match status" value="1"/>
</dbReference>
<evidence type="ECO:0000313" key="12">
    <source>
        <dbReference type="EMBL" id="MBI3627746.1"/>
    </source>
</evidence>
<dbReference type="InterPro" id="IPR020630">
    <property type="entry name" value="THF_DH/CycHdrlase_cat_dom"/>
</dbReference>
<reference evidence="12" key="1">
    <citation type="submission" date="2020-07" db="EMBL/GenBank/DDBJ databases">
        <title>Huge and variable diversity of episymbiotic CPR bacteria and DPANN archaea in groundwater ecosystems.</title>
        <authorList>
            <person name="He C.Y."/>
            <person name="Keren R."/>
            <person name="Whittaker M."/>
            <person name="Farag I.F."/>
            <person name="Doudna J."/>
            <person name="Cate J.H.D."/>
            <person name="Banfield J.F."/>
        </authorList>
    </citation>
    <scope>NUCLEOTIDE SEQUENCE</scope>
    <source>
        <strain evidence="12">NC_groundwater_972_Pr1_S-0.2um_49_27</strain>
    </source>
</reference>
<dbReference type="Gene3D" id="3.40.50.10860">
    <property type="entry name" value="Leucine Dehydrogenase, chain A, domain 1"/>
    <property type="match status" value="1"/>
</dbReference>
<evidence type="ECO:0000256" key="8">
    <source>
        <dbReference type="ARBA" id="ARBA00023268"/>
    </source>
</evidence>
<gene>
    <name evidence="9" type="primary">folD</name>
    <name evidence="12" type="ORF">HY220_03335</name>
</gene>
<accession>A0A9D6QYU0</accession>
<keyword evidence="9" id="KW-0368">Histidine biosynthesis</keyword>
<dbReference type="PRINTS" id="PR00085">
    <property type="entry name" value="THFDHDRGNASE"/>
</dbReference>
<keyword evidence="4 9" id="KW-0378">Hydrolase</keyword>
<dbReference type="PANTHER" id="PTHR48099">
    <property type="entry name" value="C-1-TETRAHYDROFOLATE SYNTHASE, CYTOPLASMIC-RELATED"/>
    <property type="match status" value="1"/>
</dbReference>
<comment type="caution">
    <text evidence="9">Lacks conserved residue(s) required for the propagation of feature annotation.</text>
</comment>
<dbReference type="PANTHER" id="PTHR48099:SF5">
    <property type="entry name" value="C-1-TETRAHYDROFOLATE SYNTHASE, CYTOPLASMIC"/>
    <property type="match status" value="1"/>
</dbReference>
<dbReference type="Pfam" id="PF00763">
    <property type="entry name" value="THF_DHG_CYH"/>
    <property type="match status" value="1"/>
</dbReference>
<dbReference type="Gene3D" id="3.40.50.720">
    <property type="entry name" value="NAD(P)-binding Rossmann-like Domain"/>
    <property type="match status" value="1"/>
</dbReference>
<comment type="catalytic activity">
    <reaction evidence="9">
        <text>(6R)-5,10-methylene-5,6,7,8-tetrahydrofolate + NADP(+) = (6R)-5,10-methenyltetrahydrofolate + NADPH</text>
        <dbReference type="Rhea" id="RHEA:22812"/>
        <dbReference type="ChEBI" id="CHEBI:15636"/>
        <dbReference type="ChEBI" id="CHEBI:57455"/>
        <dbReference type="ChEBI" id="CHEBI:57783"/>
        <dbReference type="ChEBI" id="CHEBI:58349"/>
        <dbReference type="EC" id="1.5.1.5"/>
    </reaction>
</comment>
<comment type="pathway">
    <text evidence="1 9">One-carbon metabolism; tetrahydrofolate interconversion.</text>
</comment>
<dbReference type="SUPFAM" id="SSF51735">
    <property type="entry name" value="NAD(P)-binding Rossmann-fold domains"/>
    <property type="match status" value="1"/>
</dbReference>
<keyword evidence="7 9" id="KW-0486">Methionine biosynthesis</keyword>
<dbReference type="EC" id="3.5.4.9" evidence="9"/>
<dbReference type="Proteomes" id="UP000808388">
    <property type="component" value="Unassembled WGS sequence"/>
</dbReference>
<dbReference type="GO" id="GO:0006164">
    <property type="term" value="P:purine nucleotide biosynthetic process"/>
    <property type="evidence" value="ECO:0007669"/>
    <property type="project" value="UniProtKB-KW"/>
</dbReference>
<name>A0A9D6QYU0_9BACT</name>
<comment type="similarity">
    <text evidence="9">Belongs to the tetrahydrofolate dehydrogenase/cyclohydrolase family.</text>
</comment>
<keyword evidence="8 9" id="KW-0511">Multifunctional enzyme</keyword>
<feature type="binding site" evidence="9">
    <location>
        <position position="223"/>
    </location>
    <ligand>
        <name>NADP(+)</name>
        <dbReference type="ChEBI" id="CHEBI:58349"/>
    </ligand>
</feature>
<evidence type="ECO:0000256" key="1">
    <source>
        <dbReference type="ARBA" id="ARBA00004777"/>
    </source>
</evidence>
<dbReference type="Pfam" id="PF02882">
    <property type="entry name" value="THF_DHG_CYH_C"/>
    <property type="match status" value="1"/>
</dbReference>
<dbReference type="GO" id="GO:0035999">
    <property type="term" value="P:tetrahydrofolate interconversion"/>
    <property type="evidence" value="ECO:0007669"/>
    <property type="project" value="UniProtKB-UniRule"/>
</dbReference>
<dbReference type="InterPro" id="IPR036291">
    <property type="entry name" value="NAD(P)-bd_dom_sf"/>
</dbReference>
<protein>
    <recommendedName>
        <fullName evidence="9">Bifunctional protein FolD</fullName>
    </recommendedName>
    <domain>
        <recommendedName>
            <fullName evidence="9">Methylenetetrahydrofolate dehydrogenase</fullName>
            <ecNumber evidence="9">1.5.1.5</ecNumber>
        </recommendedName>
    </domain>
    <domain>
        <recommendedName>
            <fullName evidence="9">Methenyltetrahydrofolate cyclohydrolase</fullName>
            <ecNumber evidence="9">3.5.4.9</ecNumber>
        </recommendedName>
    </domain>
</protein>
<organism evidence="12 13">
    <name type="scientific">Candidatus Sungiibacteriota bacterium</name>
    <dbReference type="NCBI Taxonomy" id="2750080"/>
    <lineage>
        <taxon>Bacteria</taxon>
        <taxon>Candidatus Sungiibacteriota</taxon>
    </lineage>
</organism>
<proteinExistence type="inferred from homology"/>
<comment type="caution">
    <text evidence="12">The sequence shown here is derived from an EMBL/GenBank/DDBJ whole genome shotgun (WGS) entry which is preliminary data.</text>
</comment>